<keyword evidence="5 8" id="KW-0812">Transmembrane</keyword>
<evidence type="ECO:0000313" key="9">
    <source>
        <dbReference type="EMBL" id="MYL99018.1"/>
    </source>
</evidence>
<feature type="transmembrane region" description="Helical" evidence="8">
    <location>
        <begin position="73"/>
        <end position="94"/>
    </location>
</feature>
<dbReference type="PANTHER" id="PTHR30269:SF0">
    <property type="entry name" value="MEMBRANE TRANSPORTER PROTEIN YFCA-RELATED"/>
    <property type="match status" value="1"/>
</dbReference>
<feature type="transmembrane region" description="Helical" evidence="8">
    <location>
        <begin position="33"/>
        <end position="52"/>
    </location>
</feature>
<evidence type="ECO:0000313" key="10">
    <source>
        <dbReference type="Proteomes" id="UP000465810"/>
    </source>
</evidence>
<evidence type="ECO:0000256" key="5">
    <source>
        <dbReference type="ARBA" id="ARBA00022692"/>
    </source>
</evidence>
<keyword evidence="10" id="KW-1185">Reference proteome</keyword>
<evidence type="ECO:0000256" key="3">
    <source>
        <dbReference type="ARBA" id="ARBA00022448"/>
    </source>
</evidence>
<evidence type="ECO:0000256" key="4">
    <source>
        <dbReference type="ARBA" id="ARBA00022475"/>
    </source>
</evidence>
<dbReference type="EMBL" id="WVTD01000011">
    <property type="protein sequence ID" value="MYL99018.1"/>
    <property type="molecule type" value="Genomic_DNA"/>
</dbReference>
<evidence type="ECO:0000256" key="8">
    <source>
        <dbReference type="RuleBase" id="RU363041"/>
    </source>
</evidence>
<evidence type="ECO:0000256" key="6">
    <source>
        <dbReference type="ARBA" id="ARBA00022989"/>
    </source>
</evidence>
<dbReference type="Proteomes" id="UP000465810">
    <property type="component" value="Unassembled WGS sequence"/>
</dbReference>
<keyword evidence="4 8" id="KW-1003">Cell membrane</keyword>
<dbReference type="PANTHER" id="PTHR30269">
    <property type="entry name" value="TRANSMEMBRANE PROTEIN YFCA"/>
    <property type="match status" value="1"/>
</dbReference>
<organism evidence="9 10">
    <name type="scientific">Novosphingobium silvae</name>
    <dbReference type="NCBI Taxonomy" id="2692619"/>
    <lineage>
        <taxon>Bacteria</taxon>
        <taxon>Pseudomonadati</taxon>
        <taxon>Pseudomonadota</taxon>
        <taxon>Alphaproteobacteria</taxon>
        <taxon>Sphingomonadales</taxon>
        <taxon>Sphingomonadaceae</taxon>
        <taxon>Novosphingobium</taxon>
    </lineage>
</organism>
<evidence type="ECO:0000256" key="1">
    <source>
        <dbReference type="ARBA" id="ARBA00004651"/>
    </source>
</evidence>
<keyword evidence="7 8" id="KW-0472">Membrane</keyword>
<reference evidence="9 10" key="1">
    <citation type="submission" date="2019-12" db="EMBL/GenBank/DDBJ databases">
        <authorList>
            <person name="Feng G."/>
            <person name="Zhu H."/>
        </authorList>
    </citation>
    <scope>NUCLEOTIDE SEQUENCE [LARGE SCALE GENOMIC DNA]</scope>
    <source>
        <strain evidence="9 10">FGD1</strain>
    </source>
</reference>
<comment type="similarity">
    <text evidence="2 8">Belongs to the 4-toluene sulfonate uptake permease (TSUP) (TC 2.A.102) family.</text>
</comment>
<feature type="transmembrane region" description="Helical" evidence="8">
    <location>
        <begin position="187"/>
        <end position="209"/>
    </location>
</feature>
<gene>
    <name evidence="9" type="ORF">GR702_14720</name>
</gene>
<protein>
    <recommendedName>
        <fullName evidence="8">Probable membrane transporter protein</fullName>
    </recommendedName>
</protein>
<dbReference type="InterPro" id="IPR052017">
    <property type="entry name" value="TSUP"/>
</dbReference>
<dbReference type="GO" id="GO:0005886">
    <property type="term" value="C:plasma membrane"/>
    <property type="evidence" value="ECO:0007669"/>
    <property type="project" value="UniProtKB-SubCell"/>
</dbReference>
<feature type="transmembrane region" description="Helical" evidence="8">
    <location>
        <begin position="132"/>
        <end position="150"/>
    </location>
</feature>
<feature type="transmembrane region" description="Helical" evidence="8">
    <location>
        <begin position="100"/>
        <end position="120"/>
    </location>
</feature>
<evidence type="ECO:0000256" key="2">
    <source>
        <dbReference type="ARBA" id="ARBA00009142"/>
    </source>
</evidence>
<keyword evidence="3" id="KW-0813">Transport</keyword>
<evidence type="ECO:0000256" key="7">
    <source>
        <dbReference type="ARBA" id="ARBA00023136"/>
    </source>
</evidence>
<comment type="caution">
    <text evidence="9">The sequence shown here is derived from an EMBL/GenBank/DDBJ whole genome shotgun (WGS) entry which is preliminary data.</text>
</comment>
<sequence>MHLTIEAIAFLMGIALLAGTIDAMAGGGGLLTIPALMAAGVPPVSALATNKLQSTIGTGSAFLTFHRAGKVDLRAFALPALGAFLGSMAGGTAVQFIDPGFLAAFVPVLLIAMGLYFLLAPPMSEVDRHARMGRAGLTIVMTGIGFYDGFFGPGTGSFLTTALVALGGLGLVRAIGNTKFLNLSTNVAGLLAMIAGGKVLWLLGAGMAAANVVGNQLGARLAIRFGGKGVRPLLVVMSFALTVKLLSDPANPLWTLFQSPASGAIVSTTLAPPAR</sequence>
<name>A0A7X4GI53_9SPHN</name>
<proteinExistence type="inferred from homology"/>
<dbReference type="Pfam" id="PF01925">
    <property type="entry name" value="TauE"/>
    <property type="match status" value="1"/>
</dbReference>
<comment type="subcellular location">
    <subcellularLocation>
        <location evidence="1 8">Cell membrane</location>
        <topology evidence="1 8">Multi-pass membrane protein</topology>
    </subcellularLocation>
</comment>
<feature type="transmembrane region" description="Helical" evidence="8">
    <location>
        <begin position="156"/>
        <end position="175"/>
    </location>
</feature>
<accession>A0A7X4GI53</accession>
<dbReference type="AlphaFoldDB" id="A0A7X4GI53"/>
<dbReference type="InterPro" id="IPR002781">
    <property type="entry name" value="TM_pro_TauE-like"/>
</dbReference>
<keyword evidence="6 8" id="KW-1133">Transmembrane helix</keyword>